<dbReference type="EMBL" id="JARBJD010000229">
    <property type="protein sequence ID" value="KAK2946413.1"/>
    <property type="molecule type" value="Genomic_DNA"/>
</dbReference>
<dbReference type="PRINTS" id="PR01217">
    <property type="entry name" value="PRICHEXTENSN"/>
</dbReference>
<accession>A0ABQ9X4A6</accession>
<feature type="compositionally biased region" description="Pro residues" evidence="1">
    <location>
        <begin position="317"/>
        <end position="341"/>
    </location>
</feature>
<comment type="caution">
    <text evidence="2">The sequence shown here is derived from an EMBL/GenBank/DDBJ whole genome shotgun (WGS) entry which is preliminary data.</text>
</comment>
<keyword evidence="3" id="KW-1185">Reference proteome</keyword>
<name>A0ABQ9X4A6_9EUKA</name>
<dbReference type="Proteomes" id="UP001281761">
    <property type="component" value="Unassembled WGS sequence"/>
</dbReference>
<feature type="compositionally biased region" description="Low complexity" evidence="1">
    <location>
        <begin position="306"/>
        <end position="316"/>
    </location>
</feature>
<feature type="region of interest" description="Disordered" evidence="1">
    <location>
        <begin position="280"/>
        <end position="374"/>
    </location>
</feature>
<evidence type="ECO:0000313" key="3">
    <source>
        <dbReference type="Proteomes" id="UP001281761"/>
    </source>
</evidence>
<feature type="compositionally biased region" description="Pro residues" evidence="1">
    <location>
        <begin position="281"/>
        <end position="305"/>
    </location>
</feature>
<feature type="compositionally biased region" description="Pro residues" evidence="1">
    <location>
        <begin position="355"/>
        <end position="374"/>
    </location>
</feature>
<protein>
    <submittedName>
        <fullName evidence="2">Uncharacterized protein</fullName>
    </submittedName>
</protein>
<feature type="region of interest" description="Disordered" evidence="1">
    <location>
        <begin position="414"/>
        <end position="438"/>
    </location>
</feature>
<organism evidence="2 3">
    <name type="scientific">Blattamonas nauphoetae</name>
    <dbReference type="NCBI Taxonomy" id="2049346"/>
    <lineage>
        <taxon>Eukaryota</taxon>
        <taxon>Metamonada</taxon>
        <taxon>Preaxostyla</taxon>
        <taxon>Oxymonadida</taxon>
        <taxon>Blattamonas</taxon>
    </lineage>
</organism>
<evidence type="ECO:0000313" key="2">
    <source>
        <dbReference type="EMBL" id="KAK2946413.1"/>
    </source>
</evidence>
<reference evidence="2 3" key="1">
    <citation type="journal article" date="2022" name="bioRxiv">
        <title>Genomics of Preaxostyla Flagellates Illuminates Evolutionary Transitions and the Path Towards Mitochondrial Loss.</title>
        <authorList>
            <person name="Novak L.V.F."/>
            <person name="Treitli S.C."/>
            <person name="Pyrih J."/>
            <person name="Halakuc P."/>
            <person name="Pipaliya S.V."/>
            <person name="Vacek V."/>
            <person name="Brzon O."/>
            <person name="Soukal P."/>
            <person name="Eme L."/>
            <person name="Dacks J.B."/>
            <person name="Karnkowska A."/>
            <person name="Elias M."/>
            <person name="Hampl V."/>
        </authorList>
    </citation>
    <scope>NUCLEOTIDE SEQUENCE [LARGE SCALE GENOMIC DNA]</scope>
    <source>
        <strain evidence="2">NAU3</strain>
        <tissue evidence="2">Gut</tissue>
    </source>
</reference>
<proteinExistence type="predicted"/>
<sequence>MTTSDVKISSFSDSPNSDCSAFLNWDEKPYESESEKAVVFRSLVATVEIPPPLNVSLETKAVQFLESVTTMCRGSADAFINSFERTADESLTNFVQSIVVLISSPSQAIIKAARKILETLILWCSPKVHLALVKADIIHHLIITLNPLSLSFAEAVDIHMHLMNIINYSLRLQTQNGLNELRIEDGYEQQAVRETVLKQVLIPSKQNRQELAQISNCIWLLLGKKYSDASDADSEGSKYVVAKFIAVLETCSVITHALPPHSHPPTPLCLSFTTHTLPLPTASPSPLTPSHSPLPPPHHPHPPTPLSLTTHTLPLPSASPSPPAPSHSPLPLPHHPRPPTPLCLSLTTHALPLPSASPSPPTPSHSPLPLPHHPHPPTPLCLSLSTHTLPLPSPSPSPHSMLYLLAAARSSMKEGGGMWTKSGRGEQTEETTEPTQASPAVYKRSDRQNTVTADLATCHIVSTVAAILAGLMTSSPSLTPCVGAVS</sequence>
<gene>
    <name evidence="2" type="ORF">BLNAU_18664</name>
</gene>
<evidence type="ECO:0000256" key="1">
    <source>
        <dbReference type="SAM" id="MobiDB-lite"/>
    </source>
</evidence>